<evidence type="ECO:0000313" key="2">
    <source>
        <dbReference type="EMBL" id="SVD22948.1"/>
    </source>
</evidence>
<feature type="non-terminal residue" evidence="2">
    <location>
        <position position="75"/>
    </location>
</feature>
<feature type="domain" description="MoaB/Mog" evidence="1">
    <location>
        <begin position="4"/>
        <end position="75"/>
    </location>
</feature>
<organism evidence="2">
    <name type="scientific">marine metagenome</name>
    <dbReference type="NCBI Taxonomy" id="408172"/>
    <lineage>
        <taxon>unclassified sequences</taxon>
        <taxon>metagenomes</taxon>
        <taxon>ecological metagenomes</taxon>
    </lineage>
</organism>
<dbReference type="EMBL" id="UINC01137546">
    <property type="protein sequence ID" value="SVD22948.1"/>
    <property type="molecule type" value="Genomic_DNA"/>
</dbReference>
<sequence length="75" mass="8337">MNACILTIGHELLQGFTIDTNSNWISKILLSKGIQVKKILTIGDEHNIIKNEALKILNEKFDYVFVTGGLGPTHD</sequence>
<dbReference type="Pfam" id="PF00994">
    <property type="entry name" value="MoCF_biosynth"/>
    <property type="match status" value="1"/>
</dbReference>
<proteinExistence type="predicted"/>
<dbReference type="AlphaFoldDB" id="A0A382TNB8"/>
<protein>
    <recommendedName>
        <fullName evidence="1">MoaB/Mog domain-containing protein</fullName>
    </recommendedName>
</protein>
<dbReference type="PANTHER" id="PTHR13939:SF0">
    <property type="entry name" value="NMN AMIDOHYDROLASE-LIKE PROTEIN YFAY"/>
    <property type="match status" value="1"/>
</dbReference>
<feature type="non-terminal residue" evidence="2">
    <location>
        <position position="1"/>
    </location>
</feature>
<dbReference type="InterPro" id="IPR001453">
    <property type="entry name" value="MoaB/Mog_dom"/>
</dbReference>
<dbReference type="InterPro" id="IPR050101">
    <property type="entry name" value="CinA"/>
</dbReference>
<evidence type="ECO:0000259" key="1">
    <source>
        <dbReference type="Pfam" id="PF00994"/>
    </source>
</evidence>
<reference evidence="2" key="1">
    <citation type="submission" date="2018-05" db="EMBL/GenBank/DDBJ databases">
        <authorList>
            <person name="Lanie J.A."/>
            <person name="Ng W.-L."/>
            <person name="Kazmierczak K.M."/>
            <person name="Andrzejewski T.M."/>
            <person name="Davidsen T.M."/>
            <person name="Wayne K.J."/>
            <person name="Tettelin H."/>
            <person name="Glass J.I."/>
            <person name="Rusch D."/>
            <person name="Podicherti R."/>
            <person name="Tsui H.-C.T."/>
            <person name="Winkler M.E."/>
        </authorList>
    </citation>
    <scope>NUCLEOTIDE SEQUENCE</scope>
</reference>
<name>A0A382TNB8_9ZZZZ</name>
<dbReference type="SUPFAM" id="SSF53218">
    <property type="entry name" value="Molybdenum cofactor biosynthesis proteins"/>
    <property type="match status" value="1"/>
</dbReference>
<accession>A0A382TNB8</accession>
<dbReference type="PANTHER" id="PTHR13939">
    <property type="entry name" value="NICOTINAMIDE-NUCLEOTIDE AMIDOHYDROLASE PNCC"/>
    <property type="match status" value="1"/>
</dbReference>
<dbReference type="Gene3D" id="3.40.980.10">
    <property type="entry name" value="MoaB/Mog-like domain"/>
    <property type="match status" value="1"/>
</dbReference>
<dbReference type="InterPro" id="IPR036425">
    <property type="entry name" value="MoaB/Mog-like_dom_sf"/>
</dbReference>
<gene>
    <name evidence="2" type="ORF">METZ01_LOCUS375802</name>
</gene>